<organism evidence="1 2">
    <name type="scientific">Phlebia brevispora</name>
    <dbReference type="NCBI Taxonomy" id="194682"/>
    <lineage>
        <taxon>Eukaryota</taxon>
        <taxon>Fungi</taxon>
        <taxon>Dikarya</taxon>
        <taxon>Basidiomycota</taxon>
        <taxon>Agaricomycotina</taxon>
        <taxon>Agaricomycetes</taxon>
        <taxon>Polyporales</taxon>
        <taxon>Meruliaceae</taxon>
        <taxon>Phlebia</taxon>
    </lineage>
</organism>
<dbReference type="EMBL" id="JANHOG010000138">
    <property type="protein sequence ID" value="KAJ3557701.1"/>
    <property type="molecule type" value="Genomic_DNA"/>
</dbReference>
<comment type="caution">
    <text evidence="1">The sequence shown here is derived from an EMBL/GenBank/DDBJ whole genome shotgun (WGS) entry which is preliminary data.</text>
</comment>
<proteinExistence type="predicted"/>
<name>A0ACC1TC20_9APHY</name>
<protein>
    <submittedName>
        <fullName evidence="1">Uncharacterized protein</fullName>
    </submittedName>
</protein>
<accession>A0ACC1TC20</accession>
<evidence type="ECO:0000313" key="2">
    <source>
        <dbReference type="Proteomes" id="UP001148662"/>
    </source>
</evidence>
<gene>
    <name evidence="1" type="ORF">NM688_g1329</name>
</gene>
<dbReference type="Proteomes" id="UP001148662">
    <property type="component" value="Unassembled WGS sequence"/>
</dbReference>
<evidence type="ECO:0000313" key="1">
    <source>
        <dbReference type="EMBL" id="KAJ3557701.1"/>
    </source>
</evidence>
<reference evidence="1" key="1">
    <citation type="submission" date="2022-07" db="EMBL/GenBank/DDBJ databases">
        <title>Genome Sequence of Phlebia brevispora.</title>
        <authorList>
            <person name="Buettner E."/>
        </authorList>
    </citation>
    <scope>NUCLEOTIDE SEQUENCE</scope>
    <source>
        <strain evidence="1">MPL23</strain>
    </source>
</reference>
<sequence length="678" mass="77395">MPAKRSISPHTRKRAKISNEDDVGKFSATNSTHSEKCGSSTSGEIMRDESRQSEETLGSTTVCDRRQQLGILQPLLGVPVEMFLEILRYLSPLDLLHLSRTSKRIRAVLMSRSSSRLWAAAWKNEEDLPPCPDDITAPAFTHLLYKSRCHRCNHSKGDIAVYWLCRARYCKSCADHITSHHKFNWNDIEYGFCPEEYPLVFLIPGLKEYSDYDNASRYARTFVSARLDDILKFVQAWRAVAYEDKERFLEEQKKELRERHEHAKICSEWKAKQDKKDKARKELARYNTIIARLQGDGWTEVLADLTKYQTAELKEIPGVRSEYSLTDEALKVILPRLIQKLEVWRKQQEKSHRDATIKERMIRLDNALLPIPEDHNTRPSLRDVILSMPEARDFIGAPFRDAVAIDPVLEALPSFVEGWRRAQYGHLMDLVRQGAAATNVRLTTDPLILALGSVFMCHSCCTLVSLADALNHYCNPQSSTKNTALSLYLKGSGMHMKDTDWYLTKIPCALFRDYGDVVRLIHPIITACGYNPATATSDDMDSSNIRLVCTRCSGDKEQLVMTWRAAISHLVCPLSLQKSSSGGNTRPCRLKKASGAEVDVVKKFETKQLSEWAGARKTRCARCPVSKRHIEYAYERFRGHLSSHHGIEESGDKDGFYATAFKRVWDEPLVVTYRESRR</sequence>
<keyword evidence="2" id="KW-1185">Reference proteome</keyword>